<dbReference type="OrthoDB" id="9944386at2"/>
<sequence>MLQVHHNLIRFPSRYWMALGPVVLAWASVGLQWGGHHSHPITPSTDSIPRQLESGIHASRLAELHSQLHSHGYAYPHDHGHSHGDGHPHSHDSSHSHVTDTTHIEGAIVGSQLHSHIRFFGIEFVVLATAEQHERHSVTTGLHERTKNMVLRVLMIRSPMPPTGDHFLRSNNSDLVLLANSLVKGCERAAPLVPPPQAT</sequence>
<name>Q7UPY9_RHOBA</name>
<dbReference type="EMBL" id="BX294144">
    <property type="protein sequence ID" value="CAD74917.1"/>
    <property type="molecule type" value="Genomic_DNA"/>
</dbReference>
<dbReference type="EnsemblBacteria" id="CAD74917">
    <property type="protein sequence ID" value="CAD74917"/>
    <property type="gene ID" value="RB6633"/>
</dbReference>
<feature type="region of interest" description="Disordered" evidence="1">
    <location>
        <begin position="72"/>
        <end position="99"/>
    </location>
</feature>
<dbReference type="Proteomes" id="UP000001025">
    <property type="component" value="Chromosome"/>
</dbReference>
<dbReference type="KEGG" id="rba:RB6633"/>
<organism evidence="2 3">
    <name type="scientific">Rhodopirellula baltica (strain DSM 10527 / NCIMB 13988 / SH1)</name>
    <dbReference type="NCBI Taxonomy" id="243090"/>
    <lineage>
        <taxon>Bacteria</taxon>
        <taxon>Pseudomonadati</taxon>
        <taxon>Planctomycetota</taxon>
        <taxon>Planctomycetia</taxon>
        <taxon>Pirellulales</taxon>
        <taxon>Pirellulaceae</taxon>
        <taxon>Rhodopirellula</taxon>
    </lineage>
</organism>
<proteinExistence type="predicted"/>
<gene>
    <name evidence="2" type="ordered locus">RB6633</name>
</gene>
<accession>Q7UPY9</accession>
<dbReference type="AlphaFoldDB" id="Q7UPY9"/>
<dbReference type="STRING" id="243090.RB6633"/>
<dbReference type="HOGENOM" id="CLU_1371274_0_0_0"/>
<dbReference type="InParanoid" id="Q7UPY9"/>
<evidence type="ECO:0000313" key="3">
    <source>
        <dbReference type="Proteomes" id="UP000001025"/>
    </source>
</evidence>
<protein>
    <submittedName>
        <fullName evidence="2">Uncharacterized protein</fullName>
    </submittedName>
</protein>
<keyword evidence="3" id="KW-1185">Reference proteome</keyword>
<evidence type="ECO:0000313" key="2">
    <source>
        <dbReference type="EMBL" id="CAD74917.1"/>
    </source>
</evidence>
<reference evidence="2 3" key="1">
    <citation type="journal article" date="2003" name="Proc. Natl. Acad. Sci. U.S.A.">
        <title>Complete genome sequence of the marine planctomycete Pirellula sp. strain 1.</title>
        <authorList>
            <person name="Gloeckner F.O."/>
            <person name="Kube M."/>
            <person name="Bauer M."/>
            <person name="Teeling H."/>
            <person name="Lombardot T."/>
            <person name="Ludwig W."/>
            <person name="Gade D."/>
            <person name="Beck A."/>
            <person name="Borzym K."/>
            <person name="Heitmann K."/>
            <person name="Rabus R."/>
            <person name="Schlesner H."/>
            <person name="Amann R."/>
            <person name="Reinhardt R."/>
        </authorList>
    </citation>
    <scope>NUCLEOTIDE SEQUENCE [LARGE SCALE GENOMIC DNA]</scope>
    <source>
        <strain evidence="3">DSM 10527 / NCIMB 13988 / SH1</strain>
    </source>
</reference>
<dbReference type="PATRIC" id="fig|243090.15.peg.3215"/>
<feature type="compositionally biased region" description="Basic and acidic residues" evidence="1">
    <location>
        <begin position="76"/>
        <end position="99"/>
    </location>
</feature>
<evidence type="ECO:0000256" key="1">
    <source>
        <dbReference type="SAM" id="MobiDB-lite"/>
    </source>
</evidence>